<dbReference type="PANTHER" id="PTHR43648">
    <property type="entry name" value="ELECTRON TRANSFER FLAVOPROTEIN BETA SUBUNIT LYSINE METHYLTRANSFERASE"/>
    <property type="match status" value="1"/>
</dbReference>
<evidence type="ECO:0000313" key="9">
    <source>
        <dbReference type="Proteomes" id="UP000243688"/>
    </source>
</evidence>
<evidence type="ECO:0000256" key="1">
    <source>
        <dbReference type="ARBA" id="ARBA00009741"/>
    </source>
</evidence>
<sequence length="387" mass="41439">MLSLRRRLDRKSGRLRGQADGDRVHAADVQSFCRGGIIFLKWLELAIRTSEEAAEAVVHWLGERGAAGVAEESASLYRKRNATAGEWAERELPADLWEGESVIRAYFPEHAEGQTAEALVADVRDFLQRLPTETGLDAGAASVSARIVDEEDWAEAWKRYFRPVRVSERLTVKPTWETYSSEPGEIVIELDPGMAFGTGTHATTQLCLRAMERRVVPGDHVIDVGTGSGVLAVAAAKLGAARVLALDCDPVATASAAANVRLNGLDGRVFVLESDLLSIIEGGEDADRLPVKPPVQGIVANLLAELVVRLAPQAYRALAGGGYFIASGVIAAKADETAAALERVGFRLVQSEELDGWVALVTEKPVAEKRGTSAPATQAGRQNAAPS</sequence>
<dbReference type="Gene3D" id="3.40.50.150">
    <property type="entry name" value="Vaccinia Virus protein VP39"/>
    <property type="match status" value="1"/>
</dbReference>
<feature type="region of interest" description="Disordered" evidence="7">
    <location>
        <begin position="368"/>
        <end position="387"/>
    </location>
</feature>
<keyword evidence="3 6" id="KW-0489">Methyltransferase</keyword>
<comment type="catalytic activity">
    <reaction evidence="6">
        <text>L-lysyl-[protein] + 3 S-adenosyl-L-methionine = N(6),N(6),N(6)-trimethyl-L-lysyl-[protein] + 3 S-adenosyl-L-homocysteine + 3 H(+)</text>
        <dbReference type="Rhea" id="RHEA:54192"/>
        <dbReference type="Rhea" id="RHEA-COMP:9752"/>
        <dbReference type="Rhea" id="RHEA-COMP:13826"/>
        <dbReference type="ChEBI" id="CHEBI:15378"/>
        <dbReference type="ChEBI" id="CHEBI:29969"/>
        <dbReference type="ChEBI" id="CHEBI:57856"/>
        <dbReference type="ChEBI" id="CHEBI:59789"/>
        <dbReference type="ChEBI" id="CHEBI:61961"/>
    </reaction>
</comment>
<keyword evidence="4 6" id="KW-0808">Transferase</keyword>
<comment type="function">
    <text evidence="6">Methylates ribosomal protein L11.</text>
</comment>
<organism evidence="8 9">
    <name type="scientific">Candidatus Reconcilbacillus cellulovorans</name>
    <dbReference type="NCBI Taxonomy" id="1906605"/>
    <lineage>
        <taxon>Bacteria</taxon>
        <taxon>Bacillati</taxon>
        <taxon>Bacillota</taxon>
        <taxon>Bacilli</taxon>
        <taxon>Bacillales</taxon>
        <taxon>Paenibacillaceae</taxon>
        <taxon>Candidatus Reconcilbacillus</taxon>
    </lineage>
</organism>
<feature type="binding site" evidence="6">
    <location>
        <position position="225"/>
    </location>
    <ligand>
        <name>S-adenosyl-L-methionine</name>
        <dbReference type="ChEBI" id="CHEBI:59789"/>
    </ligand>
</feature>
<dbReference type="EMBL" id="MOXJ01000016">
    <property type="protein sequence ID" value="PDO10295.1"/>
    <property type="molecule type" value="Genomic_DNA"/>
</dbReference>
<keyword evidence="8" id="KW-0689">Ribosomal protein</keyword>
<protein>
    <recommendedName>
        <fullName evidence="6">Ribosomal protein L11 methyltransferase</fullName>
        <shortName evidence="6">L11 Mtase</shortName>
        <ecNumber evidence="6">2.1.1.-</ecNumber>
    </recommendedName>
</protein>
<dbReference type="CDD" id="cd02440">
    <property type="entry name" value="AdoMet_MTases"/>
    <property type="match status" value="1"/>
</dbReference>
<comment type="similarity">
    <text evidence="1 6">Belongs to the methyltransferase superfamily. PrmA family.</text>
</comment>
<keyword evidence="2 6" id="KW-0963">Cytoplasm</keyword>
<feature type="binding site" evidence="6">
    <location>
        <position position="301"/>
    </location>
    <ligand>
        <name>S-adenosyl-L-methionine</name>
        <dbReference type="ChEBI" id="CHEBI:59789"/>
    </ligand>
</feature>
<dbReference type="GO" id="GO:0016279">
    <property type="term" value="F:protein-lysine N-methyltransferase activity"/>
    <property type="evidence" value="ECO:0007669"/>
    <property type="project" value="RHEA"/>
</dbReference>
<evidence type="ECO:0000256" key="4">
    <source>
        <dbReference type="ARBA" id="ARBA00022679"/>
    </source>
</evidence>
<dbReference type="EC" id="2.1.1.-" evidence="6"/>
<dbReference type="InterPro" id="IPR029063">
    <property type="entry name" value="SAM-dependent_MTases_sf"/>
</dbReference>
<evidence type="ECO:0000256" key="6">
    <source>
        <dbReference type="HAMAP-Rule" id="MF_00735"/>
    </source>
</evidence>
<dbReference type="Proteomes" id="UP000243688">
    <property type="component" value="Unassembled WGS sequence"/>
</dbReference>
<dbReference type="HAMAP" id="MF_00735">
    <property type="entry name" value="Methyltr_PrmA"/>
    <property type="match status" value="1"/>
</dbReference>
<dbReference type="NCBIfam" id="TIGR00406">
    <property type="entry name" value="prmA"/>
    <property type="match status" value="1"/>
</dbReference>
<feature type="binding site" evidence="6">
    <location>
        <position position="204"/>
    </location>
    <ligand>
        <name>S-adenosyl-L-methionine</name>
        <dbReference type="ChEBI" id="CHEBI:59789"/>
    </ligand>
</feature>
<evidence type="ECO:0000313" key="8">
    <source>
        <dbReference type="EMBL" id="PDO10295.1"/>
    </source>
</evidence>
<evidence type="ECO:0000256" key="3">
    <source>
        <dbReference type="ARBA" id="ARBA00022603"/>
    </source>
</evidence>
<accession>A0A2A6DZY7</accession>
<evidence type="ECO:0000256" key="5">
    <source>
        <dbReference type="ARBA" id="ARBA00022691"/>
    </source>
</evidence>
<dbReference type="SUPFAM" id="SSF53335">
    <property type="entry name" value="S-adenosyl-L-methionine-dependent methyltransferases"/>
    <property type="match status" value="1"/>
</dbReference>
<dbReference type="PANTHER" id="PTHR43648:SF1">
    <property type="entry name" value="ELECTRON TRANSFER FLAVOPROTEIN BETA SUBUNIT LYSINE METHYLTRANSFERASE"/>
    <property type="match status" value="1"/>
</dbReference>
<feature type="binding site" evidence="6">
    <location>
        <position position="247"/>
    </location>
    <ligand>
        <name>S-adenosyl-L-methionine</name>
        <dbReference type="ChEBI" id="CHEBI:59789"/>
    </ligand>
</feature>
<reference evidence="8 9" key="1">
    <citation type="submission" date="2016-12" db="EMBL/GenBank/DDBJ databases">
        <title>Candidatus Reconcilibacillus cellulovorans genome.</title>
        <authorList>
            <person name="Kolinko S."/>
            <person name="Wu Y.-W."/>
            <person name="Tachea F."/>
            <person name="Denzel E."/>
            <person name="Hiras J."/>
            <person name="Baecker N."/>
            <person name="Chan L.J."/>
            <person name="Eichorst S.A."/>
            <person name="Frey D."/>
            <person name="Adams P.D."/>
            <person name="Pray T."/>
            <person name="Tanjore D."/>
            <person name="Petzold C.J."/>
            <person name="Gladden J.M."/>
            <person name="Simmons B.A."/>
            <person name="Singer S.W."/>
        </authorList>
    </citation>
    <scope>NUCLEOTIDE SEQUENCE [LARGE SCALE GENOMIC DNA]</scope>
    <source>
        <strain evidence="8">JTherm</strain>
    </source>
</reference>
<proteinExistence type="inferred from homology"/>
<keyword evidence="5 6" id="KW-0949">S-adenosyl-L-methionine</keyword>
<dbReference type="GO" id="GO:0005840">
    <property type="term" value="C:ribosome"/>
    <property type="evidence" value="ECO:0007669"/>
    <property type="project" value="UniProtKB-KW"/>
</dbReference>
<dbReference type="InterPro" id="IPR050078">
    <property type="entry name" value="Ribosomal_L11_MeTrfase_PrmA"/>
</dbReference>
<dbReference type="Pfam" id="PF06325">
    <property type="entry name" value="PrmA"/>
    <property type="match status" value="1"/>
</dbReference>
<dbReference type="GO" id="GO:0032259">
    <property type="term" value="P:methylation"/>
    <property type="evidence" value="ECO:0007669"/>
    <property type="project" value="UniProtKB-KW"/>
</dbReference>
<gene>
    <name evidence="6" type="primary">prmA</name>
    <name evidence="8" type="ORF">BLM47_08050</name>
</gene>
<dbReference type="AlphaFoldDB" id="A0A2A6DZY7"/>
<comment type="caution">
    <text evidence="8">The sequence shown here is derived from an EMBL/GenBank/DDBJ whole genome shotgun (WGS) entry which is preliminary data.</text>
</comment>
<evidence type="ECO:0000256" key="2">
    <source>
        <dbReference type="ARBA" id="ARBA00022490"/>
    </source>
</evidence>
<keyword evidence="8" id="KW-0687">Ribonucleoprotein</keyword>
<dbReference type="GO" id="GO:0005737">
    <property type="term" value="C:cytoplasm"/>
    <property type="evidence" value="ECO:0007669"/>
    <property type="project" value="UniProtKB-SubCell"/>
</dbReference>
<dbReference type="InterPro" id="IPR004498">
    <property type="entry name" value="Ribosomal_PrmA_MeTrfase"/>
</dbReference>
<feature type="compositionally biased region" description="Polar residues" evidence="7">
    <location>
        <begin position="374"/>
        <end position="387"/>
    </location>
</feature>
<comment type="subcellular location">
    <subcellularLocation>
        <location evidence="6">Cytoplasm</location>
    </subcellularLocation>
</comment>
<name>A0A2A6DZY7_9BACL</name>
<evidence type="ECO:0000256" key="7">
    <source>
        <dbReference type="SAM" id="MobiDB-lite"/>
    </source>
</evidence>